<dbReference type="Proteomes" id="UP000253729">
    <property type="component" value="Unassembled WGS sequence"/>
</dbReference>
<evidence type="ECO:0000313" key="2">
    <source>
        <dbReference type="Proteomes" id="UP000253729"/>
    </source>
</evidence>
<name>A0A3F3PIF9_9EURO</name>
<dbReference type="AlphaFoldDB" id="A0A3F3PIF9"/>
<sequence>MQRSHSLRHECNRIILRSCPARIIAYYQDRQADVPLHSSNDQPCAAVVADHSHYIPDSFQRETKSFQVTGLRNLTGSAVKVSQSLASSEKAIEAPDGEHFMEMIIGYLRSHPDDPSTKKNVVDCDGKAACDTIQGLLQRQQMEI</sequence>
<dbReference type="EMBL" id="KZ852122">
    <property type="protein sequence ID" value="RDH26725.1"/>
    <property type="molecule type" value="Genomic_DNA"/>
</dbReference>
<dbReference type="RefSeq" id="XP_026619747.1">
    <property type="nucleotide sequence ID" value="XM_026772640.1"/>
</dbReference>
<protein>
    <submittedName>
        <fullName evidence="1">Uncharacterized protein</fullName>
    </submittedName>
</protein>
<organism evidence="1 2">
    <name type="scientific">Aspergillus welwitschiae</name>
    <dbReference type="NCBI Taxonomy" id="1341132"/>
    <lineage>
        <taxon>Eukaryota</taxon>
        <taxon>Fungi</taxon>
        <taxon>Dikarya</taxon>
        <taxon>Ascomycota</taxon>
        <taxon>Pezizomycotina</taxon>
        <taxon>Eurotiomycetes</taxon>
        <taxon>Eurotiomycetidae</taxon>
        <taxon>Eurotiales</taxon>
        <taxon>Aspergillaceae</taxon>
        <taxon>Aspergillus</taxon>
        <taxon>Aspergillus subgen. Circumdati</taxon>
    </lineage>
</organism>
<proteinExistence type="predicted"/>
<keyword evidence="2" id="KW-1185">Reference proteome</keyword>
<reference evidence="1 2" key="1">
    <citation type="submission" date="2018-07" db="EMBL/GenBank/DDBJ databases">
        <title>The genomes of Aspergillus section Nigri reveals drivers in fungal speciation.</title>
        <authorList>
            <consortium name="DOE Joint Genome Institute"/>
            <person name="Vesth T.C."/>
            <person name="Nybo J."/>
            <person name="Theobald S."/>
            <person name="Brandl J."/>
            <person name="Frisvad J.C."/>
            <person name="Nielsen K.F."/>
            <person name="Lyhne E.K."/>
            <person name="Kogle M.E."/>
            <person name="Kuo A."/>
            <person name="Riley R."/>
            <person name="Clum A."/>
            <person name="Nolan M."/>
            <person name="Lipzen A."/>
            <person name="Salamov A."/>
            <person name="Henrissat B."/>
            <person name="Wiebenga A."/>
            <person name="De vries R.P."/>
            <person name="Grigoriev I.V."/>
            <person name="Mortensen U.H."/>
            <person name="Andersen M.R."/>
            <person name="Baker S.E."/>
        </authorList>
    </citation>
    <scope>NUCLEOTIDE SEQUENCE [LARGE SCALE GENOMIC DNA]</scope>
    <source>
        <strain evidence="1 2">CBS 139.54b</strain>
    </source>
</reference>
<accession>A0A3F3PIF9</accession>
<dbReference type="GeneID" id="38140996"/>
<evidence type="ECO:0000313" key="1">
    <source>
        <dbReference type="EMBL" id="RDH26725.1"/>
    </source>
</evidence>
<gene>
    <name evidence="1" type="ORF">BDQ94DRAFT_176201</name>
</gene>